<proteinExistence type="predicted"/>
<dbReference type="OrthoDB" id="228033at2"/>
<gene>
    <name evidence="1" type="ORF">C0V70_02020</name>
</gene>
<dbReference type="KEGG" id="bsto:C0V70_02020"/>
<evidence type="ECO:0000313" key="1">
    <source>
        <dbReference type="EMBL" id="AUN96901.1"/>
    </source>
</evidence>
<evidence type="ECO:0000313" key="2">
    <source>
        <dbReference type="Proteomes" id="UP000235584"/>
    </source>
</evidence>
<dbReference type="EMBL" id="CP025704">
    <property type="protein sequence ID" value="AUN96901.1"/>
    <property type="molecule type" value="Genomic_DNA"/>
</dbReference>
<organism evidence="1 2">
    <name type="scientific">Bacteriovorax stolpii</name>
    <name type="common">Bdellovibrio stolpii</name>
    <dbReference type="NCBI Taxonomy" id="960"/>
    <lineage>
        <taxon>Bacteria</taxon>
        <taxon>Pseudomonadati</taxon>
        <taxon>Bdellovibrionota</taxon>
        <taxon>Bacteriovoracia</taxon>
        <taxon>Bacteriovoracales</taxon>
        <taxon>Bacteriovoracaceae</taxon>
        <taxon>Bacteriovorax</taxon>
    </lineage>
</organism>
<dbReference type="Pfam" id="PF13785">
    <property type="entry name" value="DUF4178"/>
    <property type="match status" value="1"/>
</dbReference>
<keyword evidence="2" id="KW-1185">Reference proteome</keyword>
<dbReference type="RefSeq" id="WP_102242196.1">
    <property type="nucleotide sequence ID" value="NZ_CP025704.1"/>
</dbReference>
<reference evidence="1 2" key="1">
    <citation type="submission" date="2018-01" db="EMBL/GenBank/DDBJ databases">
        <title>Complete genome sequence of Bacteriovorax stolpii DSM12778.</title>
        <authorList>
            <person name="Tang B."/>
            <person name="Chang J."/>
        </authorList>
    </citation>
    <scope>NUCLEOTIDE SEQUENCE [LARGE SCALE GENOMIC DNA]</scope>
    <source>
        <strain evidence="1 2">DSM 12778</strain>
    </source>
</reference>
<dbReference type="Proteomes" id="UP000235584">
    <property type="component" value="Chromosome"/>
</dbReference>
<accession>A0A2K9NMZ2</accession>
<dbReference type="InterPro" id="IPR025235">
    <property type="entry name" value="DUF4178"/>
</dbReference>
<dbReference type="AlphaFoldDB" id="A0A2K9NMZ2"/>
<sequence length="425" mass="48682">MAGNSKPYVKVFDCPSCGGQVSIRASGYTLSVVCSSCGSIIDATNENYRILSTMAKKIPPKMTIPLGTRGKINGTLWEVVGFMQRRDSFAYDWQEYLLFNPYEGYRWLSEYEGHWNFITMTKVKPEISGSEALFKDRVYKAFSDYRARVLFVAGEFYWQVQSDDNCTMTEYIAPPFILSSEKNEDEIVWSLGESISHNEIEKAFKLKEIRSPKGISPNQVSPFADLKIYTSKMCFAFAIVLFIIQITYVAMTKPKIVYSQEIAVPTVSTEKVASSESFDMPSFMSAMDITIQSRINNDWIEVNGELINESKNDESFEFTHGVEYYSGYDSDGRWAEGTPNATITLSSIPKGKYHINFESVTNGEQAKNIAINQPTFQLIVESDVPIWYNFWFSILVLMAFPIYYAIRDYRFEMSRWEMSPYYEGN</sequence>
<protein>
    <submittedName>
        <fullName evidence="1">Uncharacterized protein</fullName>
    </submittedName>
</protein>
<name>A0A2K9NMZ2_BACTC</name>